<name>V8QV24_9BURK</name>
<comment type="caution">
    <text evidence="2">The sequence shown here is derived from an EMBL/GenBank/DDBJ whole genome shotgun (WGS) entry which is preliminary data.</text>
</comment>
<proteinExistence type="predicted"/>
<dbReference type="Pfam" id="PF00004">
    <property type="entry name" value="AAA"/>
    <property type="match status" value="1"/>
</dbReference>
<dbReference type="InterPro" id="IPR027417">
    <property type="entry name" value="P-loop_NTPase"/>
</dbReference>
<dbReference type="HOGENOM" id="CLU_465921_0_0_4"/>
<dbReference type="InterPro" id="IPR003959">
    <property type="entry name" value="ATPase_AAA_core"/>
</dbReference>
<evidence type="ECO:0000259" key="1">
    <source>
        <dbReference type="SMART" id="SM00382"/>
    </source>
</evidence>
<dbReference type="Gene3D" id="3.40.50.300">
    <property type="entry name" value="P-loop containing nucleotide triphosphate hydrolases"/>
    <property type="match status" value="1"/>
</dbReference>
<dbReference type="SUPFAM" id="SSF52540">
    <property type="entry name" value="P-loop containing nucleoside triphosphate hydrolases"/>
    <property type="match status" value="1"/>
</dbReference>
<dbReference type="GO" id="GO:0004252">
    <property type="term" value="F:serine-type endopeptidase activity"/>
    <property type="evidence" value="ECO:0007669"/>
    <property type="project" value="InterPro"/>
</dbReference>
<gene>
    <name evidence="2" type="ORF">W822_09390</name>
</gene>
<dbReference type="InterPro" id="IPR027065">
    <property type="entry name" value="Lon_Prtase"/>
</dbReference>
<dbReference type="GO" id="GO:0016887">
    <property type="term" value="F:ATP hydrolysis activity"/>
    <property type="evidence" value="ECO:0007669"/>
    <property type="project" value="InterPro"/>
</dbReference>
<dbReference type="PATRIC" id="fig|1424334.3.peg.1887"/>
<dbReference type="GO" id="GO:0006515">
    <property type="term" value="P:protein quality control for misfolded or incompletely synthesized proteins"/>
    <property type="evidence" value="ECO:0007669"/>
    <property type="project" value="TreeGrafter"/>
</dbReference>
<protein>
    <recommendedName>
        <fullName evidence="1">AAA+ ATPase domain-containing protein</fullName>
    </recommendedName>
</protein>
<keyword evidence="3" id="KW-1185">Reference proteome</keyword>
<organism evidence="2 3">
    <name type="scientific">Advenella kashmirensis W13003</name>
    <dbReference type="NCBI Taxonomy" id="1424334"/>
    <lineage>
        <taxon>Bacteria</taxon>
        <taxon>Pseudomonadati</taxon>
        <taxon>Pseudomonadota</taxon>
        <taxon>Betaproteobacteria</taxon>
        <taxon>Burkholderiales</taxon>
        <taxon>Alcaligenaceae</taxon>
    </lineage>
</organism>
<accession>V8QV24</accession>
<dbReference type="GO" id="GO:0004176">
    <property type="term" value="F:ATP-dependent peptidase activity"/>
    <property type="evidence" value="ECO:0007669"/>
    <property type="project" value="InterPro"/>
</dbReference>
<reference evidence="2 3" key="1">
    <citation type="journal article" date="2014" name="Genome Announc.">
        <title>Draft Genome Sequence of Advenella kashmirensis Strain W13003, a Polycyclic Aromatic Hydrocarbon-Degrading Bacterium.</title>
        <authorList>
            <person name="Wang X."/>
            <person name="Jin D."/>
            <person name="Zhou L."/>
            <person name="Wu L."/>
            <person name="An W."/>
            <person name="Zhao L."/>
        </authorList>
    </citation>
    <scope>NUCLEOTIDE SEQUENCE [LARGE SCALE GENOMIC DNA]</scope>
    <source>
        <strain evidence="2 3">W13003</strain>
    </source>
</reference>
<dbReference type="EMBL" id="AYXT01000009">
    <property type="protein sequence ID" value="ETF03492.1"/>
    <property type="molecule type" value="Genomic_DNA"/>
</dbReference>
<dbReference type="InterPro" id="IPR003593">
    <property type="entry name" value="AAA+_ATPase"/>
</dbReference>
<dbReference type="OrthoDB" id="8552455at2"/>
<dbReference type="GO" id="GO:0005524">
    <property type="term" value="F:ATP binding"/>
    <property type="evidence" value="ECO:0007669"/>
    <property type="project" value="InterPro"/>
</dbReference>
<dbReference type="AlphaFoldDB" id="V8QV24"/>
<dbReference type="STRING" id="1424334.W822_09390"/>
<feature type="domain" description="AAA+ ATPase" evidence="1">
    <location>
        <begin position="372"/>
        <end position="523"/>
    </location>
</feature>
<evidence type="ECO:0000313" key="3">
    <source>
        <dbReference type="Proteomes" id="UP000018733"/>
    </source>
</evidence>
<dbReference type="Proteomes" id="UP000018733">
    <property type="component" value="Unassembled WGS sequence"/>
</dbReference>
<sequence>MKKTNITDTPEDDVVPDTITCDFNGAFEPPEALDSFFDDDFFMLVYALDDDATPSRLWYLKEQLKLVLDKSTENAMRAQVAKELADHVAARSHNARALTPDDLIRAKEWYELALGLGNVQAAQALASLYLADRLIGMHMDPEPMGLLVFTDILTGEPVANKVVDRHAYDAWYRGVCLTLCHAELGFVDWDAHTFEAAFTCILGFLSIEIPRDWTPTVGRRFPNRTRALSWLGPLWKALVQALTKAQVDPLGNQADRIEQFLAVQLALKAEEISQGDRTTKRTPRAEVASASTLQVQVIKGEIPPSSDRSDASILKSYEELRKPIALAAIPTEAALQEIKCVLQRETPWAELAITTILSDMFARSRHGVLALGIAPTLLVGPPGSGKTRFCQRLSELLGIPNTVINMAGMGDAKLFKGITRGWASNRPSRIVEFIAQNRLANPFFILDEVDKAGETSSNGGHAQQALLDLLEPVNARRYQDVFLMAECDVSHCLYLGTANSLASISAPLRSRFRLVYFPAPRSEHAEAIVSGVLADIERSWSLPVGALTLPPEQRRSLVGIAPRQMRHAVLDILGAAEHQALFTRH</sequence>
<dbReference type="RefSeq" id="WP_024004851.1">
    <property type="nucleotide sequence ID" value="NZ_KI650979.1"/>
</dbReference>
<dbReference type="PANTHER" id="PTHR43718">
    <property type="entry name" value="LON PROTEASE"/>
    <property type="match status" value="1"/>
</dbReference>
<dbReference type="eggNOG" id="COG0466">
    <property type="taxonomic scope" value="Bacteria"/>
</dbReference>
<dbReference type="SMART" id="SM00382">
    <property type="entry name" value="AAA"/>
    <property type="match status" value="1"/>
</dbReference>
<dbReference type="PANTHER" id="PTHR43718:SF2">
    <property type="entry name" value="LON PROTEASE HOMOLOG, MITOCHONDRIAL"/>
    <property type="match status" value="1"/>
</dbReference>
<evidence type="ECO:0000313" key="2">
    <source>
        <dbReference type="EMBL" id="ETF03492.1"/>
    </source>
</evidence>